<comment type="caution">
    <text evidence="5">The sequence shown here is derived from an EMBL/GenBank/DDBJ whole genome shotgun (WGS) entry which is preliminary data.</text>
</comment>
<accession>A0AAW1VQ34</accession>
<protein>
    <recommendedName>
        <fullName evidence="4">Leucine-rich repeat-containing N-terminal plant-type domain-containing protein</fullName>
    </recommendedName>
</protein>
<organism evidence="5 6">
    <name type="scientific">Rubus argutus</name>
    <name type="common">Southern blackberry</name>
    <dbReference type="NCBI Taxonomy" id="59490"/>
    <lineage>
        <taxon>Eukaryota</taxon>
        <taxon>Viridiplantae</taxon>
        <taxon>Streptophyta</taxon>
        <taxon>Embryophyta</taxon>
        <taxon>Tracheophyta</taxon>
        <taxon>Spermatophyta</taxon>
        <taxon>Magnoliopsida</taxon>
        <taxon>eudicotyledons</taxon>
        <taxon>Gunneridae</taxon>
        <taxon>Pentapetalae</taxon>
        <taxon>rosids</taxon>
        <taxon>fabids</taxon>
        <taxon>Rosales</taxon>
        <taxon>Rosaceae</taxon>
        <taxon>Rosoideae</taxon>
        <taxon>Rosoideae incertae sedis</taxon>
        <taxon>Rubus</taxon>
    </lineage>
</organism>
<dbReference type="InterPro" id="IPR013210">
    <property type="entry name" value="LRR_N_plant-typ"/>
</dbReference>
<dbReference type="Proteomes" id="UP001457282">
    <property type="component" value="Unassembled WGS sequence"/>
</dbReference>
<gene>
    <name evidence="5" type="ORF">M0R45_034358</name>
</gene>
<keyword evidence="3" id="KW-0732">Signal</keyword>
<evidence type="ECO:0000256" key="3">
    <source>
        <dbReference type="SAM" id="SignalP"/>
    </source>
</evidence>
<dbReference type="Pfam" id="PF08263">
    <property type="entry name" value="LRRNT_2"/>
    <property type="match status" value="1"/>
</dbReference>
<keyword evidence="2" id="KW-0677">Repeat</keyword>
<feature type="domain" description="Leucine-rich repeat-containing N-terminal plant-type" evidence="4">
    <location>
        <begin position="38"/>
        <end position="63"/>
    </location>
</feature>
<feature type="chain" id="PRO_5043553593" description="Leucine-rich repeat-containing N-terminal plant-type domain-containing protein" evidence="3">
    <location>
        <begin position="24"/>
        <end position="83"/>
    </location>
</feature>
<sequence length="83" mass="9370">MEGGCLKQLVYAFMLLLLPLSLSLEFNNSDGITRCIERERQALLAFKQGFTTGHGDSKVLSSWGRKRLLQIARSLLRQTKLAM</sequence>
<evidence type="ECO:0000256" key="2">
    <source>
        <dbReference type="ARBA" id="ARBA00022737"/>
    </source>
</evidence>
<evidence type="ECO:0000256" key="1">
    <source>
        <dbReference type="ARBA" id="ARBA00022614"/>
    </source>
</evidence>
<proteinExistence type="predicted"/>
<evidence type="ECO:0000313" key="5">
    <source>
        <dbReference type="EMBL" id="KAK9910393.1"/>
    </source>
</evidence>
<dbReference type="EMBL" id="JBEDUW010000007">
    <property type="protein sequence ID" value="KAK9910393.1"/>
    <property type="molecule type" value="Genomic_DNA"/>
</dbReference>
<feature type="signal peptide" evidence="3">
    <location>
        <begin position="1"/>
        <end position="23"/>
    </location>
</feature>
<evidence type="ECO:0000259" key="4">
    <source>
        <dbReference type="Pfam" id="PF08263"/>
    </source>
</evidence>
<evidence type="ECO:0000313" key="6">
    <source>
        <dbReference type="Proteomes" id="UP001457282"/>
    </source>
</evidence>
<keyword evidence="6" id="KW-1185">Reference proteome</keyword>
<reference evidence="5 6" key="1">
    <citation type="journal article" date="2023" name="G3 (Bethesda)">
        <title>A chromosome-length genome assembly and annotation of blackberry (Rubus argutus, cv. 'Hillquist').</title>
        <authorList>
            <person name="Bruna T."/>
            <person name="Aryal R."/>
            <person name="Dudchenko O."/>
            <person name="Sargent D.J."/>
            <person name="Mead D."/>
            <person name="Buti M."/>
            <person name="Cavallini A."/>
            <person name="Hytonen T."/>
            <person name="Andres J."/>
            <person name="Pham M."/>
            <person name="Weisz D."/>
            <person name="Mascagni F."/>
            <person name="Usai G."/>
            <person name="Natali L."/>
            <person name="Bassil N."/>
            <person name="Fernandez G.E."/>
            <person name="Lomsadze A."/>
            <person name="Armour M."/>
            <person name="Olukolu B."/>
            <person name="Poorten T."/>
            <person name="Britton C."/>
            <person name="Davik J."/>
            <person name="Ashrafi H."/>
            <person name="Aiden E.L."/>
            <person name="Borodovsky M."/>
            <person name="Worthington M."/>
        </authorList>
    </citation>
    <scope>NUCLEOTIDE SEQUENCE [LARGE SCALE GENOMIC DNA]</scope>
    <source>
        <strain evidence="5">PI 553951</strain>
    </source>
</reference>
<keyword evidence="1" id="KW-0433">Leucine-rich repeat</keyword>
<dbReference type="AlphaFoldDB" id="A0AAW1VQ34"/>
<name>A0AAW1VQ34_RUBAR</name>